<dbReference type="SMART" id="SM00530">
    <property type="entry name" value="HTH_XRE"/>
    <property type="match status" value="1"/>
</dbReference>
<dbReference type="Proteomes" id="UP000828924">
    <property type="component" value="Chromosome"/>
</dbReference>
<dbReference type="RefSeq" id="WP_242337737.1">
    <property type="nucleotide sequence ID" value="NZ_CP071872.1"/>
</dbReference>
<dbReference type="InterPro" id="IPR043917">
    <property type="entry name" value="DUF5753"/>
</dbReference>
<name>A0ABY3WVQ7_9ACTN</name>
<evidence type="ECO:0000313" key="3">
    <source>
        <dbReference type="Proteomes" id="UP000828924"/>
    </source>
</evidence>
<reference evidence="2 3" key="1">
    <citation type="submission" date="2021-03" db="EMBL/GenBank/DDBJ databases">
        <title>Complete genome of Streptomyces formicae strain 1H-GS9 (DSM 100524).</title>
        <authorList>
            <person name="Atanasov K.E."/>
            <person name="Altabella T."/>
            <person name="Ferrer A."/>
        </authorList>
    </citation>
    <scope>NUCLEOTIDE SEQUENCE [LARGE SCALE GENOMIC DNA]</scope>
    <source>
        <strain evidence="2 3">1H-GS9</strain>
    </source>
</reference>
<proteinExistence type="predicted"/>
<dbReference type="Gene3D" id="1.10.260.40">
    <property type="entry name" value="lambda repressor-like DNA-binding domains"/>
    <property type="match status" value="1"/>
</dbReference>
<dbReference type="InterPro" id="IPR001387">
    <property type="entry name" value="Cro/C1-type_HTH"/>
</dbReference>
<evidence type="ECO:0000313" key="2">
    <source>
        <dbReference type="EMBL" id="UNM15720.1"/>
    </source>
</evidence>
<feature type="domain" description="HTH cro/C1-type" evidence="1">
    <location>
        <begin position="30"/>
        <end position="83"/>
    </location>
</feature>
<protein>
    <submittedName>
        <fullName evidence="2">Helix-turn-helix domain-containing protein</fullName>
    </submittedName>
</protein>
<organism evidence="2 3">
    <name type="scientific">Streptomyces formicae</name>
    <dbReference type="NCBI Taxonomy" id="1616117"/>
    <lineage>
        <taxon>Bacteria</taxon>
        <taxon>Bacillati</taxon>
        <taxon>Actinomycetota</taxon>
        <taxon>Actinomycetes</taxon>
        <taxon>Kitasatosporales</taxon>
        <taxon>Streptomycetaceae</taxon>
        <taxon>Streptomyces</taxon>
    </lineage>
</organism>
<dbReference type="Pfam" id="PF13560">
    <property type="entry name" value="HTH_31"/>
    <property type="match status" value="1"/>
</dbReference>
<dbReference type="PROSITE" id="PS50943">
    <property type="entry name" value="HTH_CROC1"/>
    <property type="match status" value="1"/>
</dbReference>
<dbReference type="Pfam" id="PF19054">
    <property type="entry name" value="DUF5753"/>
    <property type="match status" value="1"/>
</dbReference>
<gene>
    <name evidence="2" type="ORF">J4032_33480</name>
</gene>
<accession>A0ABY3WVQ7</accession>
<dbReference type="EMBL" id="CP071872">
    <property type="protein sequence ID" value="UNM15720.1"/>
    <property type="molecule type" value="Genomic_DNA"/>
</dbReference>
<dbReference type="SUPFAM" id="SSF47413">
    <property type="entry name" value="lambda repressor-like DNA-binding domains"/>
    <property type="match status" value="1"/>
</dbReference>
<evidence type="ECO:0000259" key="1">
    <source>
        <dbReference type="PROSITE" id="PS50943"/>
    </source>
</evidence>
<sequence>MADAEREERPERPVEEDGTALLFNSLGKQIKVLREAAGLSQRELAAATHCGEALVSAMERGVRTPQPAFLRLADEVLGARGVLKAAIPDVEKALAKARTRHPDWFRDYAKAEAEALAVHDYSNQAIPGLLQTEEYARAIFTQRRPLLDEQTIEKRVADRLARQQIFEHWPAPTFSFVVEESVLQRPIGGDTVHEHQLRRLLRIGRLRTVELQVMTTDREEHPSMGGAFILLTPKGRQQVAYTEIYGHSRLITDRDEVGVFSERYGIIRAQALTPRESLALIEKKLENVDEPRTAPLVQEQLQRRGRRCMRRGRRRVAQVQLQQR</sequence>
<dbReference type="InterPro" id="IPR010982">
    <property type="entry name" value="Lambda_DNA-bd_dom_sf"/>
</dbReference>
<dbReference type="CDD" id="cd00093">
    <property type="entry name" value="HTH_XRE"/>
    <property type="match status" value="1"/>
</dbReference>
<keyword evidence="3" id="KW-1185">Reference proteome</keyword>